<keyword evidence="3" id="KW-1185">Reference proteome</keyword>
<dbReference type="EMBL" id="SRPF01000002">
    <property type="protein sequence ID" value="TGN40194.1"/>
    <property type="molecule type" value="Genomic_DNA"/>
</dbReference>
<dbReference type="CDD" id="cd03024">
    <property type="entry name" value="DsbA_FrnE"/>
    <property type="match status" value="1"/>
</dbReference>
<dbReference type="Pfam" id="PF01323">
    <property type="entry name" value="DSBA"/>
    <property type="match status" value="1"/>
</dbReference>
<dbReference type="PANTHER" id="PTHR13887:SF41">
    <property type="entry name" value="THIOREDOXIN SUPERFAMILY PROTEIN"/>
    <property type="match status" value="1"/>
</dbReference>
<dbReference type="PANTHER" id="PTHR13887">
    <property type="entry name" value="GLUTATHIONE S-TRANSFERASE KAPPA"/>
    <property type="match status" value="1"/>
</dbReference>
<evidence type="ECO:0000313" key="3">
    <source>
        <dbReference type="Proteomes" id="UP000298325"/>
    </source>
</evidence>
<dbReference type="SUPFAM" id="SSF52833">
    <property type="entry name" value="Thioredoxin-like"/>
    <property type="match status" value="1"/>
</dbReference>
<proteinExistence type="predicted"/>
<evidence type="ECO:0000313" key="2">
    <source>
        <dbReference type="EMBL" id="TGN40194.1"/>
    </source>
</evidence>
<dbReference type="RefSeq" id="WP_135802855.1">
    <property type="nucleotide sequence ID" value="NZ_SRPF01000002.1"/>
</dbReference>
<dbReference type="InterPro" id="IPR001853">
    <property type="entry name" value="DSBA-like_thioredoxin_dom"/>
</dbReference>
<gene>
    <name evidence="2" type="ORF">E5Q11_07870</name>
</gene>
<sequence>MTTLQIDIVSDIACPWCAIGYARLEKAMAALNDEMDFAIEWHSFELNPDPAADAEPILPALARKYGRSEDEVRDNQSQMMVVAKELGLNFEKLQERYTRNTFDAHRLVKWAGEQGKQTDMKMACFEAYFGRAENISDSDVLVACAESAGLDGNEARAVLSSDRYADAVREDEAKYQQAGVSAVPAYIINQTYLISGAQEPETLTQAFREISEEI</sequence>
<dbReference type="InterPro" id="IPR036249">
    <property type="entry name" value="Thioredoxin-like_sf"/>
</dbReference>
<protein>
    <submittedName>
        <fullName evidence="2">DsbA family oxidoreductase</fullName>
    </submittedName>
</protein>
<accession>A0A4Z1BD67</accession>
<dbReference type="OrthoDB" id="9799122at2"/>
<comment type="caution">
    <text evidence="2">The sequence shown here is derived from an EMBL/GenBank/DDBJ whole genome shotgun (WGS) entry which is preliminary data.</text>
</comment>
<name>A0A4Z1BD67_9GAMM</name>
<feature type="domain" description="DSBA-like thioredoxin" evidence="1">
    <location>
        <begin position="5"/>
        <end position="207"/>
    </location>
</feature>
<dbReference type="Proteomes" id="UP000298325">
    <property type="component" value="Unassembled WGS sequence"/>
</dbReference>
<evidence type="ECO:0000259" key="1">
    <source>
        <dbReference type="Pfam" id="PF01323"/>
    </source>
</evidence>
<organism evidence="2 3">
    <name type="scientific">Marinobacter confluentis</name>
    <dbReference type="NCBI Taxonomy" id="1697557"/>
    <lineage>
        <taxon>Bacteria</taxon>
        <taxon>Pseudomonadati</taxon>
        <taxon>Pseudomonadota</taxon>
        <taxon>Gammaproteobacteria</taxon>
        <taxon>Pseudomonadales</taxon>
        <taxon>Marinobacteraceae</taxon>
        <taxon>Marinobacter</taxon>
    </lineage>
</organism>
<reference evidence="2 3" key="1">
    <citation type="submission" date="2019-04" db="EMBL/GenBank/DDBJ databases">
        <authorList>
            <person name="Park S."/>
            <person name="Yoon J.-H."/>
        </authorList>
    </citation>
    <scope>NUCLEOTIDE SEQUENCE [LARGE SCALE GENOMIC DNA]</scope>
    <source>
        <strain evidence="2 3">HJM-18</strain>
    </source>
</reference>
<dbReference type="AlphaFoldDB" id="A0A4Z1BD67"/>
<dbReference type="GO" id="GO:0016491">
    <property type="term" value="F:oxidoreductase activity"/>
    <property type="evidence" value="ECO:0007669"/>
    <property type="project" value="InterPro"/>
</dbReference>
<dbReference type="Gene3D" id="3.40.30.10">
    <property type="entry name" value="Glutaredoxin"/>
    <property type="match status" value="1"/>
</dbReference>